<dbReference type="Proteomes" id="UP001589718">
    <property type="component" value="Unassembled WGS sequence"/>
</dbReference>
<reference evidence="2 3" key="1">
    <citation type="submission" date="2024-09" db="EMBL/GenBank/DDBJ databases">
        <authorList>
            <person name="Sun Q."/>
            <person name="Mori K."/>
        </authorList>
    </citation>
    <scope>NUCLEOTIDE SEQUENCE [LARGE SCALE GENOMIC DNA]</scope>
    <source>
        <strain evidence="2 3">JCM 4362</strain>
    </source>
</reference>
<dbReference type="RefSeq" id="WP_345219259.1">
    <property type="nucleotide sequence ID" value="NZ_BAAAXE010000002.1"/>
</dbReference>
<accession>A0ABV5P5P0</accession>
<evidence type="ECO:0000256" key="1">
    <source>
        <dbReference type="SAM" id="MobiDB-lite"/>
    </source>
</evidence>
<keyword evidence="3" id="KW-1185">Reference proteome</keyword>
<gene>
    <name evidence="2" type="ORF">ACFFTU_00905</name>
</gene>
<evidence type="ECO:0000313" key="2">
    <source>
        <dbReference type="EMBL" id="MFB9518517.1"/>
    </source>
</evidence>
<dbReference type="SUPFAM" id="SSF48613">
    <property type="entry name" value="Heme oxygenase-like"/>
    <property type="match status" value="2"/>
</dbReference>
<protein>
    <submittedName>
        <fullName evidence="2">Uncharacterized protein</fullName>
    </submittedName>
</protein>
<sequence>MPLTSFLDAVHTGGAGNPVSQDVLALASAGRMDTDACRRLVLAEHQTCESEIKAYAFLLRRYEHEEPHQFFTYARNRAISHRHRLLTSVAPALGLPQADLHIAESTPAVRHLTAFLTRVACHAGPGEAALTIRTGVASWSRSCAMLAETLDRHRDVPAALVAHLHAHRENPAPTADGVLRVIAYGLAHGEPEQGITRSASVLEPLHRAWWRSVAGAAEAQDDHRSTTPGSGIPLPEQTCPQSFRRGRMNPEQLVEAMKPDVERFVRGNTMVESALAKQVRGDQFKRLLLAEYQCQEAELSSYGQLVARHRHEDPAQLFSFTLLTIAESRKLLREGAPSVGIEDGRIPAVPVDAGLYQVVRDLSWLGMHAGPAEAALYLHTDLSTWCTLFSRIADAAENLPDVPGPVITYMRSWGERPPAEIAEGTLAVLEHGLSQGEEPDRILHTARQLGALLEGYWNYVVGG</sequence>
<dbReference type="EMBL" id="JBHMCR010000001">
    <property type="protein sequence ID" value="MFB9518517.1"/>
    <property type="molecule type" value="Genomic_DNA"/>
</dbReference>
<dbReference type="InterPro" id="IPR016084">
    <property type="entry name" value="Haem_Oase-like_multi-hlx"/>
</dbReference>
<feature type="region of interest" description="Disordered" evidence="1">
    <location>
        <begin position="218"/>
        <end position="245"/>
    </location>
</feature>
<proteinExistence type="predicted"/>
<name>A0ABV5P5P0_STRCM</name>
<organism evidence="2 3">
    <name type="scientific">Streptomyces cremeus</name>
    <dbReference type="NCBI Taxonomy" id="66881"/>
    <lineage>
        <taxon>Bacteria</taxon>
        <taxon>Bacillati</taxon>
        <taxon>Actinomycetota</taxon>
        <taxon>Actinomycetes</taxon>
        <taxon>Kitasatosporales</taxon>
        <taxon>Streptomycetaceae</taxon>
        <taxon>Streptomyces</taxon>
    </lineage>
</organism>
<evidence type="ECO:0000313" key="3">
    <source>
        <dbReference type="Proteomes" id="UP001589718"/>
    </source>
</evidence>
<dbReference type="Gene3D" id="1.20.910.10">
    <property type="entry name" value="Heme oxygenase-like"/>
    <property type="match status" value="1"/>
</dbReference>
<comment type="caution">
    <text evidence="2">The sequence shown here is derived from an EMBL/GenBank/DDBJ whole genome shotgun (WGS) entry which is preliminary data.</text>
</comment>